<dbReference type="PANTHER" id="PTHR16024">
    <property type="entry name" value="XK-RELATED PROTEIN"/>
    <property type="match status" value="1"/>
</dbReference>
<feature type="transmembrane region" description="Helical" evidence="7">
    <location>
        <begin position="249"/>
        <end position="269"/>
    </location>
</feature>
<accession>A0ABN8SS29</accession>
<dbReference type="PANTHER" id="PTHR16024:SF6">
    <property type="entry name" value="XK-RELATED PROTEIN"/>
    <property type="match status" value="1"/>
</dbReference>
<feature type="transmembrane region" description="Helical" evidence="7">
    <location>
        <begin position="57"/>
        <end position="79"/>
    </location>
</feature>
<dbReference type="EMBL" id="CALNXI010003653">
    <property type="protein sequence ID" value="CAH3193952.1"/>
    <property type="molecule type" value="Genomic_DNA"/>
</dbReference>
<name>A0ABN8SS29_9CNID</name>
<dbReference type="InterPro" id="IPR050895">
    <property type="entry name" value="XK-related_scramblase"/>
</dbReference>
<evidence type="ECO:0000313" key="9">
    <source>
        <dbReference type="Proteomes" id="UP001159427"/>
    </source>
</evidence>
<feature type="transmembrane region" description="Helical" evidence="7">
    <location>
        <begin position="219"/>
        <end position="243"/>
    </location>
</feature>
<evidence type="ECO:0000313" key="8">
    <source>
        <dbReference type="EMBL" id="CAH3193952.1"/>
    </source>
</evidence>
<evidence type="ECO:0000256" key="7">
    <source>
        <dbReference type="RuleBase" id="RU910716"/>
    </source>
</evidence>
<dbReference type="InterPro" id="IPR018629">
    <property type="entry name" value="XK-rel"/>
</dbReference>
<evidence type="ECO:0000256" key="4">
    <source>
        <dbReference type="ARBA" id="ARBA00022692"/>
    </source>
</evidence>
<comment type="similarity">
    <text evidence="2 7">Belongs to the XK family.</text>
</comment>
<keyword evidence="9" id="KW-1185">Reference proteome</keyword>
<keyword evidence="4 7" id="KW-0812">Transmembrane</keyword>
<evidence type="ECO:0000256" key="1">
    <source>
        <dbReference type="ARBA" id="ARBA00004651"/>
    </source>
</evidence>
<evidence type="ECO:0000256" key="5">
    <source>
        <dbReference type="ARBA" id="ARBA00022989"/>
    </source>
</evidence>
<comment type="caution">
    <text evidence="8">The sequence shown here is derived from an EMBL/GenBank/DDBJ whole genome shotgun (WGS) entry which is preliminary data.</text>
</comment>
<keyword evidence="6 7" id="KW-0472">Membrane</keyword>
<organism evidence="8 9">
    <name type="scientific">Porites evermanni</name>
    <dbReference type="NCBI Taxonomy" id="104178"/>
    <lineage>
        <taxon>Eukaryota</taxon>
        <taxon>Metazoa</taxon>
        <taxon>Cnidaria</taxon>
        <taxon>Anthozoa</taxon>
        <taxon>Hexacorallia</taxon>
        <taxon>Scleractinia</taxon>
        <taxon>Fungiina</taxon>
        <taxon>Poritidae</taxon>
        <taxon>Porites</taxon>
    </lineage>
</organism>
<keyword evidence="5 7" id="KW-1133">Transmembrane helix</keyword>
<dbReference type="Proteomes" id="UP001159427">
    <property type="component" value="Unassembled WGS sequence"/>
</dbReference>
<dbReference type="Pfam" id="PF09815">
    <property type="entry name" value="XK-related"/>
    <property type="match status" value="1"/>
</dbReference>
<evidence type="ECO:0000256" key="3">
    <source>
        <dbReference type="ARBA" id="ARBA00022475"/>
    </source>
</evidence>
<evidence type="ECO:0000256" key="6">
    <source>
        <dbReference type="ARBA" id="ARBA00023136"/>
    </source>
</evidence>
<gene>
    <name evidence="8" type="ORF">PEVE_00026849</name>
</gene>
<protein>
    <recommendedName>
        <fullName evidence="7">XK-related protein</fullName>
    </recommendedName>
</protein>
<reference evidence="8 9" key="1">
    <citation type="submission" date="2022-05" db="EMBL/GenBank/DDBJ databases">
        <authorList>
            <consortium name="Genoscope - CEA"/>
            <person name="William W."/>
        </authorList>
    </citation>
    <scope>NUCLEOTIDE SEQUENCE [LARGE SCALE GENOMIC DNA]</scope>
</reference>
<keyword evidence="3" id="KW-1003">Cell membrane</keyword>
<sequence length="333" mass="38940">MELPWNDAEVYRLMISKLEVKWYDTFVLLFVSVLAVVDPVTDILTLREFYLKDHKIWFGVGLAFVVLPSFILSVTPCYLQRILSQSESKRSMGLIPCVLFRWNPLSLAYMRFKAFILCSSNFKTLWQNETLEDDYREKIRQLIIDAYWFGRLEAFYESVPQFIIQLHAIVVLQEQVSTTQIISLCASLFSITWTFTDDSVRKMIVLEGARKTDSKCSKFITTVVFYLSWLFHVSSRLLAITFFTVGFKWWAIAVFVFNFIVLVAFYIVWGADIMIILTGLNHWQEPDSKLSRAIFYLLRASFRITLIGYSPEPQIFAKKNNSFLLIRALPLFF</sequence>
<evidence type="ECO:0000256" key="2">
    <source>
        <dbReference type="ARBA" id="ARBA00008789"/>
    </source>
</evidence>
<comment type="subcellular location">
    <subcellularLocation>
        <location evidence="1">Cell membrane</location>
        <topology evidence="1">Multi-pass membrane protein</topology>
    </subcellularLocation>
    <subcellularLocation>
        <location evidence="7">Membrane</location>
        <topology evidence="7">Multi-pass membrane protein</topology>
    </subcellularLocation>
</comment>
<feature type="transmembrane region" description="Helical" evidence="7">
    <location>
        <begin position="20"/>
        <end position="37"/>
    </location>
</feature>
<proteinExistence type="inferred from homology"/>